<evidence type="ECO:0000313" key="2">
    <source>
        <dbReference type="Proteomes" id="UP000469670"/>
    </source>
</evidence>
<dbReference type="EMBL" id="JAAGMP010000642">
    <property type="protein sequence ID" value="NEC19276.1"/>
    <property type="molecule type" value="Genomic_DNA"/>
</dbReference>
<gene>
    <name evidence="1" type="ORF">G3I50_13565</name>
</gene>
<evidence type="ECO:0000313" key="1">
    <source>
        <dbReference type="EMBL" id="NEC19276.1"/>
    </source>
</evidence>
<name>A0A7K3RVL0_9ACTN</name>
<accession>A0A7K3RVL0</accession>
<proteinExistence type="predicted"/>
<dbReference type="AlphaFoldDB" id="A0A7K3RVL0"/>
<dbReference type="Proteomes" id="UP000469670">
    <property type="component" value="Unassembled WGS sequence"/>
</dbReference>
<comment type="caution">
    <text evidence="1">The sequence shown here is derived from an EMBL/GenBank/DDBJ whole genome shotgun (WGS) entry which is preliminary data.</text>
</comment>
<organism evidence="1 2">
    <name type="scientific">Streptomyces parvus</name>
    <dbReference type="NCBI Taxonomy" id="66428"/>
    <lineage>
        <taxon>Bacteria</taxon>
        <taxon>Bacillati</taxon>
        <taxon>Actinomycetota</taxon>
        <taxon>Actinomycetes</taxon>
        <taxon>Kitasatosporales</taxon>
        <taxon>Streptomycetaceae</taxon>
        <taxon>Streptomyces</taxon>
    </lineage>
</organism>
<sequence length="236" mass="25001">MLHEVTEDGGLGFCHHVLPGLLPPGYHGPLVVAVDSNVLIDLQQHGAALMNDESLPDRVAADIAYTNELYGLADLLNLWLLRDIRFVVTPRSKTDAKKVTERFLEHRLPSINALADSLAFQVGNWSVPAPSHGPSPTPVGEVTGLPDGADRDLVLEAQAVGAHVFLTRDRLVLERAELAGPPMALLPPQGLAAELLAAGVQPLLGGTCGGDGCPYLDWGLPAPDMGKWGGLLSVLE</sequence>
<reference evidence="1 2" key="1">
    <citation type="submission" date="2020-01" db="EMBL/GenBank/DDBJ databases">
        <title>Insect and environment-associated Actinomycetes.</title>
        <authorList>
            <person name="Currrie C."/>
            <person name="Chevrette M."/>
            <person name="Carlson C."/>
            <person name="Stubbendieck R."/>
            <person name="Wendt-Pienkowski E."/>
        </authorList>
    </citation>
    <scope>NUCLEOTIDE SEQUENCE [LARGE SCALE GENOMIC DNA]</scope>
    <source>
        <strain evidence="1 2">SID7590</strain>
    </source>
</reference>
<evidence type="ECO:0008006" key="3">
    <source>
        <dbReference type="Google" id="ProtNLM"/>
    </source>
</evidence>
<dbReference type="RefSeq" id="WP_164202395.1">
    <property type="nucleotide sequence ID" value="NZ_JAAGMP010000642.1"/>
</dbReference>
<protein>
    <recommendedName>
        <fullName evidence="3">PIN domain-containing protein</fullName>
    </recommendedName>
</protein>